<name>A0AAV8ZTY8_9CUCU</name>
<dbReference type="AlphaFoldDB" id="A0AAV8ZTY8"/>
<organism evidence="1 2">
    <name type="scientific">Rhamnusium bicolor</name>
    <dbReference type="NCBI Taxonomy" id="1586634"/>
    <lineage>
        <taxon>Eukaryota</taxon>
        <taxon>Metazoa</taxon>
        <taxon>Ecdysozoa</taxon>
        <taxon>Arthropoda</taxon>
        <taxon>Hexapoda</taxon>
        <taxon>Insecta</taxon>
        <taxon>Pterygota</taxon>
        <taxon>Neoptera</taxon>
        <taxon>Endopterygota</taxon>
        <taxon>Coleoptera</taxon>
        <taxon>Polyphaga</taxon>
        <taxon>Cucujiformia</taxon>
        <taxon>Chrysomeloidea</taxon>
        <taxon>Cerambycidae</taxon>
        <taxon>Lepturinae</taxon>
        <taxon>Rhagiini</taxon>
        <taxon>Rhamnusium</taxon>
    </lineage>
</organism>
<sequence length="87" mass="10132">MKFECLCVRFAKKTGHWNNFEVSITTKKGKRPKSKDDTEGTITEAEKIRQSLDEIRKSTNELRGLDEETLSLILRKFKFPVRTNLIS</sequence>
<accession>A0AAV8ZTY8</accession>
<dbReference type="Proteomes" id="UP001162156">
    <property type="component" value="Unassembled WGS sequence"/>
</dbReference>
<gene>
    <name evidence="1" type="ORF">NQ314_001518</name>
</gene>
<dbReference type="EMBL" id="JANEYF010000427">
    <property type="protein sequence ID" value="KAJ8969937.1"/>
    <property type="molecule type" value="Genomic_DNA"/>
</dbReference>
<keyword evidence="2" id="KW-1185">Reference proteome</keyword>
<protein>
    <submittedName>
        <fullName evidence="1">Uncharacterized protein</fullName>
    </submittedName>
</protein>
<proteinExistence type="predicted"/>
<comment type="caution">
    <text evidence="1">The sequence shown here is derived from an EMBL/GenBank/DDBJ whole genome shotgun (WGS) entry which is preliminary data.</text>
</comment>
<reference evidence="1" key="1">
    <citation type="journal article" date="2023" name="Insect Mol. Biol.">
        <title>Genome sequencing provides insights into the evolution of gene families encoding plant cell wall-degrading enzymes in longhorned beetles.</title>
        <authorList>
            <person name="Shin N.R."/>
            <person name="Okamura Y."/>
            <person name="Kirsch R."/>
            <person name="Pauchet Y."/>
        </authorList>
    </citation>
    <scope>NUCLEOTIDE SEQUENCE</scope>
    <source>
        <strain evidence="1">RBIC_L_NR</strain>
    </source>
</reference>
<evidence type="ECO:0000313" key="2">
    <source>
        <dbReference type="Proteomes" id="UP001162156"/>
    </source>
</evidence>
<evidence type="ECO:0000313" key="1">
    <source>
        <dbReference type="EMBL" id="KAJ8969937.1"/>
    </source>
</evidence>